<dbReference type="Gene3D" id="3.55.50.30">
    <property type="match status" value="1"/>
</dbReference>
<feature type="transmembrane region" description="Helical" evidence="1">
    <location>
        <begin position="80"/>
        <end position="98"/>
    </location>
</feature>
<dbReference type="RefSeq" id="WP_073003064.1">
    <property type="nucleotide sequence ID" value="NZ_FQUM01000009.1"/>
</dbReference>
<name>A0A1M5EN06_9BACT</name>
<dbReference type="InterPro" id="IPR012373">
    <property type="entry name" value="Ferrdict_sens_TM"/>
</dbReference>
<dbReference type="InterPro" id="IPR006860">
    <property type="entry name" value="FecR"/>
</dbReference>
<dbReference type="AlphaFoldDB" id="A0A1M5EN06"/>
<feature type="domain" description="Protein FecR C-terminal" evidence="3">
    <location>
        <begin position="254"/>
        <end position="315"/>
    </location>
</feature>
<dbReference type="Gene3D" id="2.60.120.1440">
    <property type="match status" value="1"/>
</dbReference>
<dbReference type="PANTHER" id="PTHR30273">
    <property type="entry name" value="PERIPLASMIC SIGNAL SENSOR AND SIGMA FACTOR ACTIVATOR FECR-RELATED"/>
    <property type="match status" value="1"/>
</dbReference>
<dbReference type="GO" id="GO:0016989">
    <property type="term" value="F:sigma factor antagonist activity"/>
    <property type="evidence" value="ECO:0007669"/>
    <property type="project" value="TreeGrafter"/>
</dbReference>
<dbReference type="InterPro" id="IPR032508">
    <property type="entry name" value="FecR_C"/>
</dbReference>
<accession>A0A1M5EN06</accession>
<reference evidence="4 5" key="1">
    <citation type="submission" date="2016-11" db="EMBL/GenBank/DDBJ databases">
        <authorList>
            <person name="Jaros S."/>
            <person name="Januszkiewicz K."/>
            <person name="Wedrychowicz H."/>
        </authorList>
    </citation>
    <scope>NUCLEOTIDE SEQUENCE [LARGE SCALE GENOMIC DNA]</scope>
    <source>
        <strain evidence="4 5">DSM 26910</strain>
    </source>
</reference>
<evidence type="ECO:0000313" key="5">
    <source>
        <dbReference type="Proteomes" id="UP000184164"/>
    </source>
</evidence>
<proteinExistence type="predicted"/>
<evidence type="ECO:0000259" key="2">
    <source>
        <dbReference type="Pfam" id="PF04773"/>
    </source>
</evidence>
<dbReference type="PIRSF" id="PIRSF018266">
    <property type="entry name" value="FecR"/>
    <property type="match status" value="1"/>
</dbReference>
<organism evidence="4 5">
    <name type="scientific">Mariniphaga anaerophila</name>
    <dbReference type="NCBI Taxonomy" id="1484053"/>
    <lineage>
        <taxon>Bacteria</taxon>
        <taxon>Pseudomonadati</taxon>
        <taxon>Bacteroidota</taxon>
        <taxon>Bacteroidia</taxon>
        <taxon>Marinilabiliales</taxon>
        <taxon>Prolixibacteraceae</taxon>
        <taxon>Mariniphaga</taxon>
    </lineage>
</organism>
<evidence type="ECO:0000313" key="4">
    <source>
        <dbReference type="EMBL" id="SHF80524.1"/>
    </source>
</evidence>
<keyword evidence="1" id="KW-0812">Transmembrane</keyword>
<sequence length="328" mass="37444">MNFDIIIKYLNGTSSSEEKQQFFAWIEENPENKNEFLELKKIWALTEKTDEDESTALALFHNSAKKHNNKSLLFKALKQAAIYILLIGIGGILSWFVLSSDKVSENEIYASNYTVTAPQGQMTNVELPDGTLVMLNSRSTISYDNDFSHGKREVTLNGEAFFDVQKDQEHPFIVKSPLLDIKVYGTSFNIEAYPEDNSISATLVDGSISVLNKDGLELTKLVPGEKARYTATDNKLIVSEVNTDMFVSWKKGLITFRNEKLEDIAKKIERWYNVEIVIRNKQLGKELYFGTILKNKPIDQILEVFKLTTSLKYEIVPRANEPTLIYWD</sequence>
<evidence type="ECO:0000259" key="3">
    <source>
        <dbReference type="Pfam" id="PF16344"/>
    </source>
</evidence>
<dbReference type="FunFam" id="2.60.120.1440:FF:000001">
    <property type="entry name" value="Putative anti-sigma factor"/>
    <property type="match status" value="1"/>
</dbReference>
<dbReference type="OrthoDB" id="1098493at2"/>
<dbReference type="PANTHER" id="PTHR30273:SF2">
    <property type="entry name" value="PROTEIN FECR"/>
    <property type="match status" value="1"/>
</dbReference>
<dbReference type="STRING" id="1484053.SAMN05444274_10999"/>
<feature type="domain" description="FecR protein" evidence="2">
    <location>
        <begin position="114"/>
        <end position="208"/>
    </location>
</feature>
<keyword evidence="5" id="KW-1185">Reference proteome</keyword>
<dbReference type="EMBL" id="FQUM01000009">
    <property type="protein sequence ID" value="SHF80524.1"/>
    <property type="molecule type" value="Genomic_DNA"/>
</dbReference>
<dbReference type="Proteomes" id="UP000184164">
    <property type="component" value="Unassembled WGS sequence"/>
</dbReference>
<dbReference type="Pfam" id="PF04773">
    <property type="entry name" value="FecR"/>
    <property type="match status" value="1"/>
</dbReference>
<dbReference type="Pfam" id="PF16344">
    <property type="entry name" value="FecR_C"/>
    <property type="match status" value="1"/>
</dbReference>
<protein>
    <submittedName>
        <fullName evidence="4">FecR family protein</fullName>
    </submittedName>
</protein>
<keyword evidence="1" id="KW-0472">Membrane</keyword>
<keyword evidence="1" id="KW-1133">Transmembrane helix</keyword>
<gene>
    <name evidence="4" type="ORF">SAMN05444274_10999</name>
</gene>
<evidence type="ECO:0000256" key="1">
    <source>
        <dbReference type="SAM" id="Phobius"/>
    </source>
</evidence>